<sequence length="241" mass="26700">MAEILKAHGRIADGLEDNIELAFFNCFIDEMNEEAVYTLEAFLGISLDKSRTLEERRRLLKSYFAGFGKVSASMLEELISAYTGAEVECVFEPFDEDGNNRLYINFLRGDESTLYMSDIITLLSKKIPAHIQWQATVVYRYGIGVERKKAHYKYRYRPTGVFPQTVLLAGINAVESVVESDIANVKMDYKFAVDGASNTGRYPNTATIAHNDVISAATEPTAAEASVSYPPCGVLYSGQGG</sequence>
<proteinExistence type="predicted"/>
<reference evidence="1" key="1">
    <citation type="submission" date="2024-03" db="EMBL/GenBank/DDBJ databases">
        <title>Diverse circular DNA viruses in blood, oral, and fecal samples of captive lemurs.</title>
        <authorList>
            <person name="Paietta E.N."/>
            <person name="Kraberger S."/>
            <person name="Lund M.C."/>
            <person name="Custer J.M."/>
            <person name="Vargas K.M."/>
            <person name="Ehmke E.E."/>
            <person name="Yoder A.D."/>
            <person name="Varsani A."/>
        </authorList>
    </citation>
    <scope>NUCLEOTIDE SEQUENCE</scope>
    <source>
        <strain evidence="1">Duke_22FF_208</strain>
    </source>
</reference>
<name>A0AAU8AZY5_9CAUD</name>
<organism evidence="1">
    <name type="scientific">Dulem virus 37</name>
    <dbReference type="NCBI Taxonomy" id="3145755"/>
    <lineage>
        <taxon>Viruses</taxon>
        <taxon>Duplodnaviria</taxon>
        <taxon>Heunggongvirae</taxon>
        <taxon>Uroviricota</taxon>
        <taxon>Caudoviricetes</taxon>
    </lineage>
</organism>
<dbReference type="EMBL" id="PP511443">
    <property type="protein sequence ID" value="XCD04313.1"/>
    <property type="molecule type" value="Genomic_DNA"/>
</dbReference>
<accession>A0AAU8AZY5</accession>
<evidence type="ECO:0000313" key="1">
    <source>
        <dbReference type="EMBL" id="XCD04313.1"/>
    </source>
</evidence>
<protein>
    <submittedName>
        <fullName evidence="1">Tail protein</fullName>
    </submittedName>
</protein>